<evidence type="ECO:0000313" key="2">
    <source>
        <dbReference type="EMBL" id="TKR73270.1"/>
    </source>
</evidence>
<name>A0A4U5MU33_STECR</name>
<evidence type="ECO:0000313" key="3">
    <source>
        <dbReference type="Proteomes" id="UP000298663"/>
    </source>
</evidence>
<accession>A0A4U5MU33</accession>
<organism evidence="2 3">
    <name type="scientific">Steinernema carpocapsae</name>
    <name type="common">Entomopathogenic nematode</name>
    <dbReference type="NCBI Taxonomy" id="34508"/>
    <lineage>
        <taxon>Eukaryota</taxon>
        <taxon>Metazoa</taxon>
        <taxon>Ecdysozoa</taxon>
        <taxon>Nematoda</taxon>
        <taxon>Chromadorea</taxon>
        <taxon>Rhabditida</taxon>
        <taxon>Tylenchina</taxon>
        <taxon>Panagrolaimomorpha</taxon>
        <taxon>Strongyloidoidea</taxon>
        <taxon>Steinernematidae</taxon>
        <taxon>Steinernema</taxon>
    </lineage>
</organism>
<evidence type="ECO:0008006" key="4">
    <source>
        <dbReference type="Google" id="ProtNLM"/>
    </source>
</evidence>
<feature type="chain" id="PRO_5020660559" description="Saposin B-type domain-containing protein" evidence="1">
    <location>
        <begin position="22"/>
        <end position="102"/>
    </location>
</feature>
<evidence type="ECO:0000256" key="1">
    <source>
        <dbReference type="SAM" id="SignalP"/>
    </source>
</evidence>
<comment type="caution">
    <text evidence="2">The sequence shown here is derived from an EMBL/GenBank/DDBJ whole genome shotgun (WGS) entry which is preliminary data.</text>
</comment>
<reference evidence="2 3" key="1">
    <citation type="journal article" date="2015" name="Genome Biol.">
        <title>Comparative genomics of Steinernema reveals deeply conserved gene regulatory networks.</title>
        <authorList>
            <person name="Dillman A.R."/>
            <person name="Macchietto M."/>
            <person name="Porter C.F."/>
            <person name="Rogers A."/>
            <person name="Williams B."/>
            <person name="Antoshechkin I."/>
            <person name="Lee M.M."/>
            <person name="Goodwin Z."/>
            <person name="Lu X."/>
            <person name="Lewis E.E."/>
            <person name="Goodrich-Blair H."/>
            <person name="Stock S.P."/>
            <person name="Adams B.J."/>
            <person name="Sternberg P.W."/>
            <person name="Mortazavi A."/>
        </authorList>
    </citation>
    <scope>NUCLEOTIDE SEQUENCE [LARGE SCALE GENOMIC DNA]</scope>
    <source>
        <strain evidence="2 3">ALL</strain>
    </source>
</reference>
<dbReference type="AlphaFoldDB" id="A0A4U5MU33"/>
<dbReference type="Proteomes" id="UP000298663">
    <property type="component" value="Unassembled WGS sequence"/>
</dbReference>
<gene>
    <name evidence="2" type="ORF">L596_020603</name>
</gene>
<sequence length="102" mass="10981">MKYLVVLFAFLLLSSGNYVQADSCPECPVVLSLLLIQCAATNSCAKAPPKCNFQTLPGFQIVCENILTQWGKVVEALGRGNDATTICDKDVPNACAKPLLFN</sequence>
<protein>
    <recommendedName>
        <fullName evidence="4">Saposin B-type domain-containing protein</fullName>
    </recommendedName>
</protein>
<keyword evidence="1" id="KW-0732">Signal</keyword>
<keyword evidence="3" id="KW-1185">Reference proteome</keyword>
<proteinExistence type="predicted"/>
<dbReference type="EMBL" id="AZBU02000006">
    <property type="protein sequence ID" value="TKR73270.1"/>
    <property type="molecule type" value="Genomic_DNA"/>
</dbReference>
<reference evidence="2 3" key="2">
    <citation type="journal article" date="2019" name="G3 (Bethesda)">
        <title>Hybrid Assembly of the Genome of the Entomopathogenic Nematode Steinernema carpocapsae Identifies the X-Chromosome.</title>
        <authorList>
            <person name="Serra L."/>
            <person name="Macchietto M."/>
            <person name="Macias-Munoz A."/>
            <person name="McGill C.J."/>
            <person name="Rodriguez I.M."/>
            <person name="Rodriguez B."/>
            <person name="Murad R."/>
            <person name="Mortazavi A."/>
        </authorList>
    </citation>
    <scope>NUCLEOTIDE SEQUENCE [LARGE SCALE GENOMIC DNA]</scope>
    <source>
        <strain evidence="2 3">ALL</strain>
    </source>
</reference>
<feature type="signal peptide" evidence="1">
    <location>
        <begin position="1"/>
        <end position="21"/>
    </location>
</feature>